<gene>
    <name evidence="3" type="ORF">GCM10017083_34400</name>
</gene>
<evidence type="ECO:0000256" key="2">
    <source>
        <dbReference type="SAM" id="SignalP"/>
    </source>
</evidence>
<feature type="region of interest" description="Disordered" evidence="1">
    <location>
        <begin position="15"/>
        <end position="50"/>
    </location>
</feature>
<evidence type="ECO:0000256" key="1">
    <source>
        <dbReference type="SAM" id="MobiDB-lite"/>
    </source>
</evidence>
<protein>
    <recommendedName>
        <fullName evidence="5">AAA+ family ATPase</fullName>
    </recommendedName>
</protein>
<dbReference type="Proteomes" id="UP000630353">
    <property type="component" value="Unassembled WGS sequence"/>
</dbReference>
<keyword evidence="2" id="KW-0732">Signal</keyword>
<evidence type="ECO:0000313" key="4">
    <source>
        <dbReference type="Proteomes" id="UP000630353"/>
    </source>
</evidence>
<dbReference type="EMBL" id="BMZS01000008">
    <property type="protein sequence ID" value="GHD55452.1"/>
    <property type="molecule type" value="Genomic_DNA"/>
</dbReference>
<feature type="signal peptide" evidence="2">
    <location>
        <begin position="1"/>
        <end position="22"/>
    </location>
</feature>
<evidence type="ECO:0000313" key="3">
    <source>
        <dbReference type="EMBL" id="GHD55452.1"/>
    </source>
</evidence>
<evidence type="ECO:0008006" key="5">
    <source>
        <dbReference type="Google" id="ProtNLM"/>
    </source>
</evidence>
<keyword evidence="4" id="KW-1185">Reference proteome</keyword>
<proteinExistence type="predicted"/>
<sequence length="110" mass="11222">MRRLAATVIVAALAGAPWAAGAQSDPGGQSDSGGQAGPKADGPSATDRLQEGAAAIVDGLRMLMDQLQSYQPPEVLPNGDIIIRRRPPGEADPPAQPDTPDGKDGNSLKL</sequence>
<feature type="compositionally biased region" description="Basic and acidic residues" evidence="1">
    <location>
        <begin position="100"/>
        <end position="110"/>
    </location>
</feature>
<reference evidence="3" key="1">
    <citation type="journal article" date="2014" name="Int. J. Syst. Evol. Microbiol.">
        <title>Complete genome sequence of Corynebacterium casei LMG S-19264T (=DSM 44701T), isolated from a smear-ripened cheese.</title>
        <authorList>
            <consortium name="US DOE Joint Genome Institute (JGI-PGF)"/>
            <person name="Walter F."/>
            <person name="Albersmeier A."/>
            <person name="Kalinowski J."/>
            <person name="Ruckert C."/>
        </authorList>
    </citation>
    <scope>NUCLEOTIDE SEQUENCE</scope>
    <source>
        <strain evidence="3">KCTC 42651</strain>
    </source>
</reference>
<dbReference type="AlphaFoldDB" id="A0A919CR13"/>
<reference evidence="3" key="2">
    <citation type="submission" date="2020-09" db="EMBL/GenBank/DDBJ databases">
        <authorList>
            <person name="Sun Q."/>
            <person name="Kim S."/>
        </authorList>
    </citation>
    <scope>NUCLEOTIDE SEQUENCE</scope>
    <source>
        <strain evidence="3">KCTC 42651</strain>
    </source>
</reference>
<accession>A0A919CR13</accession>
<feature type="compositionally biased region" description="Low complexity" evidence="1">
    <location>
        <begin position="15"/>
        <end position="29"/>
    </location>
</feature>
<dbReference type="RefSeq" id="WP_189991873.1">
    <property type="nucleotide sequence ID" value="NZ_BMZS01000008.1"/>
</dbReference>
<organism evidence="3 4">
    <name type="scientific">Thalassobaculum fulvum</name>
    <dbReference type="NCBI Taxonomy" id="1633335"/>
    <lineage>
        <taxon>Bacteria</taxon>
        <taxon>Pseudomonadati</taxon>
        <taxon>Pseudomonadota</taxon>
        <taxon>Alphaproteobacteria</taxon>
        <taxon>Rhodospirillales</taxon>
        <taxon>Thalassobaculaceae</taxon>
        <taxon>Thalassobaculum</taxon>
    </lineage>
</organism>
<feature type="region of interest" description="Disordered" evidence="1">
    <location>
        <begin position="70"/>
        <end position="110"/>
    </location>
</feature>
<name>A0A919CR13_9PROT</name>
<comment type="caution">
    <text evidence="3">The sequence shown here is derived from an EMBL/GenBank/DDBJ whole genome shotgun (WGS) entry which is preliminary data.</text>
</comment>
<feature type="chain" id="PRO_5037116295" description="AAA+ family ATPase" evidence="2">
    <location>
        <begin position="23"/>
        <end position="110"/>
    </location>
</feature>